<dbReference type="InterPro" id="IPR036366">
    <property type="entry name" value="PGBDSf"/>
</dbReference>
<reference evidence="2 3" key="1">
    <citation type="submission" date="2020-08" db="EMBL/GenBank/DDBJ databases">
        <title>Sequencing the genomes of 1000 actinobacteria strains.</title>
        <authorList>
            <person name="Klenk H.-P."/>
        </authorList>
    </citation>
    <scope>NUCLEOTIDE SEQUENCE [LARGE SCALE GENOMIC DNA]</scope>
    <source>
        <strain evidence="2 3">DSM 45790</strain>
    </source>
</reference>
<accession>A0A7W8Z9X4</accession>
<dbReference type="Pfam" id="PF01471">
    <property type="entry name" value="PG_binding_1"/>
    <property type="match status" value="1"/>
</dbReference>
<dbReference type="Gene3D" id="1.10.101.10">
    <property type="entry name" value="PGBD-like superfamily/PGBD"/>
    <property type="match status" value="1"/>
</dbReference>
<dbReference type="GO" id="GO:0016787">
    <property type="term" value="F:hydrolase activity"/>
    <property type="evidence" value="ECO:0007669"/>
    <property type="project" value="UniProtKB-KW"/>
</dbReference>
<evidence type="ECO:0000313" key="3">
    <source>
        <dbReference type="Proteomes" id="UP000588112"/>
    </source>
</evidence>
<dbReference type="EMBL" id="JACHBR010000002">
    <property type="protein sequence ID" value="MBB5630109.1"/>
    <property type="molecule type" value="Genomic_DNA"/>
</dbReference>
<organism evidence="2 3">
    <name type="scientific">Sphaerisporangium krabiense</name>
    <dbReference type="NCBI Taxonomy" id="763782"/>
    <lineage>
        <taxon>Bacteria</taxon>
        <taxon>Bacillati</taxon>
        <taxon>Actinomycetota</taxon>
        <taxon>Actinomycetes</taxon>
        <taxon>Streptosporangiales</taxon>
        <taxon>Streptosporangiaceae</taxon>
        <taxon>Sphaerisporangium</taxon>
    </lineage>
</organism>
<dbReference type="RefSeq" id="WP_184616618.1">
    <property type="nucleotide sequence ID" value="NZ_BOOS01000043.1"/>
</dbReference>
<proteinExistence type="predicted"/>
<keyword evidence="3" id="KW-1185">Reference proteome</keyword>
<dbReference type="InterPro" id="IPR036365">
    <property type="entry name" value="PGBD-like_sf"/>
</dbReference>
<feature type="domain" description="Peptidoglycan binding-like" evidence="1">
    <location>
        <begin position="117"/>
        <end position="164"/>
    </location>
</feature>
<dbReference type="Gene3D" id="2.40.420.20">
    <property type="match status" value="1"/>
</dbReference>
<gene>
    <name evidence="2" type="ORF">BJ981_005873</name>
</gene>
<protein>
    <submittedName>
        <fullName evidence="2">Peptidoglycan hydrolase-like protein with peptidoglycan-binding domain</fullName>
    </submittedName>
</protein>
<keyword evidence="2" id="KW-0378">Hydrolase</keyword>
<sequence>MARTVTIIVAGVAVLAAAGAGRVLLTAEPRAAATPPVPTGTAPVARADVAQRRQVNGTVSYDGAYTVTGRGGVLTRLPAIGERVTRGRAVYEADGRRVPLLYGARPAWRPFALGMTTGADVLQLERNLRALGYTGFTVDRRYDLGTYYAVRRWQHDARLPVTGTVPLGQVIFLPRALRVTGHDARIGDTAAGPILHGSSAVPVVSVSLDPTMAPTVRRGDEVIVTLPDGGTRPGTVARVSTVAQTVPESQGDGQSQSAVPVTITLKGKPVKALDQALVQVDITVERRRDVLTVPIVALLAQPGGRFAVVTAAGNQRRKVPVRTGLFDEAQGVVEVTGVDEGVQVEVPVE</sequence>
<dbReference type="SUPFAM" id="SSF47090">
    <property type="entry name" value="PGBD-like"/>
    <property type="match status" value="1"/>
</dbReference>
<dbReference type="InterPro" id="IPR002477">
    <property type="entry name" value="Peptidoglycan-bd-like"/>
</dbReference>
<name>A0A7W8Z9X4_9ACTN</name>
<evidence type="ECO:0000259" key="1">
    <source>
        <dbReference type="Pfam" id="PF01471"/>
    </source>
</evidence>
<dbReference type="AlphaFoldDB" id="A0A7W8Z9X4"/>
<comment type="caution">
    <text evidence="2">The sequence shown here is derived from an EMBL/GenBank/DDBJ whole genome shotgun (WGS) entry which is preliminary data.</text>
</comment>
<dbReference type="Proteomes" id="UP000588112">
    <property type="component" value="Unassembled WGS sequence"/>
</dbReference>
<evidence type="ECO:0000313" key="2">
    <source>
        <dbReference type="EMBL" id="MBB5630109.1"/>
    </source>
</evidence>